<feature type="domain" description="Sigma-54 factor interaction" evidence="8">
    <location>
        <begin position="153"/>
        <end position="382"/>
    </location>
</feature>
<dbReference type="InterPro" id="IPR000014">
    <property type="entry name" value="PAS"/>
</dbReference>
<dbReference type="STRING" id="1121448.DGI_0546"/>
<dbReference type="PANTHER" id="PTHR32071:SF95">
    <property type="entry name" value="DNA-BINDING TRANSCRIPTIONAL REGULATOR NTRC"/>
    <property type="match status" value="1"/>
</dbReference>
<name>T2G8E3_MEGG1</name>
<dbReference type="HOGENOM" id="CLU_000445_8_1_7"/>
<dbReference type="PROSITE" id="PS00688">
    <property type="entry name" value="SIGMA54_INTERACT_3"/>
    <property type="match status" value="1"/>
</dbReference>
<dbReference type="PROSITE" id="PS50045">
    <property type="entry name" value="SIGMA54_INTERACT_4"/>
    <property type="match status" value="1"/>
</dbReference>
<dbReference type="InterPro" id="IPR025662">
    <property type="entry name" value="Sigma_54_int_dom_ATP-bd_1"/>
</dbReference>
<keyword evidence="6" id="KW-0010">Activator</keyword>
<keyword evidence="4" id="KW-0805">Transcription regulation</keyword>
<dbReference type="GO" id="GO:0005524">
    <property type="term" value="F:ATP binding"/>
    <property type="evidence" value="ECO:0007669"/>
    <property type="project" value="UniProtKB-KW"/>
</dbReference>
<dbReference type="SUPFAM" id="SSF52540">
    <property type="entry name" value="P-loop containing nucleoside triphosphate hydrolases"/>
    <property type="match status" value="1"/>
</dbReference>
<evidence type="ECO:0000256" key="6">
    <source>
        <dbReference type="ARBA" id="ARBA00023159"/>
    </source>
</evidence>
<evidence type="ECO:0000259" key="8">
    <source>
        <dbReference type="PROSITE" id="PS50045"/>
    </source>
</evidence>
<dbReference type="InterPro" id="IPR025944">
    <property type="entry name" value="Sigma_54_int_dom_CS"/>
</dbReference>
<proteinExistence type="predicted"/>
<dbReference type="InterPro" id="IPR035965">
    <property type="entry name" value="PAS-like_dom_sf"/>
</dbReference>
<organism evidence="9 10">
    <name type="scientific">Megalodesulfovibrio gigas (strain ATCC 19364 / DSM 1382 / NCIMB 9332 / VKM B-1759)</name>
    <name type="common">Desulfovibrio gigas</name>
    <dbReference type="NCBI Taxonomy" id="1121448"/>
    <lineage>
        <taxon>Bacteria</taxon>
        <taxon>Pseudomonadati</taxon>
        <taxon>Thermodesulfobacteriota</taxon>
        <taxon>Desulfovibrionia</taxon>
        <taxon>Desulfovibrionales</taxon>
        <taxon>Desulfovibrionaceae</taxon>
        <taxon>Megalodesulfovibrio</taxon>
    </lineage>
</organism>
<evidence type="ECO:0000313" key="10">
    <source>
        <dbReference type="Proteomes" id="UP000016587"/>
    </source>
</evidence>
<dbReference type="PANTHER" id="PTHR32071">
    <property type="entry name" value="TRANSCRIPTIONAL REGULATORY PROTEIN"/>
    <property type="match status" value="1"/>
</dbReference>
<dbReference type="OrthoDB" id="9763792at2"/>
<dbReference type="KEGG" id="dgg:DGI_0546"/>
<dbReference type="Gene3D" id="3.30.450.20">
    <property type="entry name" value="PAS domain"/>
    <property type="match status" value="1"/>
</dbReference>
<reference evidence="10" key="2">
    <citation type="submission" date="2013-07" db="EMBL/GenBank/DDBJ databases">
        <authorList>
            <person name="Morais-Silva F.O."/>
            <person name="Rezende A.M."/>
            <person name="Pimentel C."/>
            <person name="Resende D.M."/>
            <person name="Santos C.I."/>
            <person name="Clemente C."/>
            <person name="de Oliveira L.M."/>
            <person name="da Silva S.M."/>
            <person name="Costa D.A."/>
            <person name="Varela-Raposo A."/>
            <person name="Horacio E.C.A."/>
            <person name="Matos M."/>
            <person name="Flores O."/>
            <person name="Ruiz J.C."/>
            <person name="Rodrigues-Pousada C."/>
        </authorList>
    </citation>
    <scope>NUCLEOTIDE SEQUENCE [LARGE SCALE GENOMIC DNA]</scope>
    <source>
        <strain evidence="10">ATCC 19364 / DSM 1382 / NCIMB 9332 / VKM B-1759</strain>
    </source>
</reference>
<gene>
    <name evidence="9" type="ORF">DGI_0546</name>
</gene>
<dbReference type="Pfam" id="PF25601">
    <property type="entry name" value="AAA_lid_14"/>
    <property type="match status" value="1"/>
</dbReference>
<dbReference type="Gene3D" id="3.40.50.300">
    <property type="entry name" value="P-loop containing nucleotide triphosphate hydrolases"/>
    <property type="match status" value="1"/>
</dbReference>
<dbReference type="CDD" id="cd00009">
    <property type="entry name" value="AAA"/>
    <property type="match status" value="1"/>
</dbReference>
<dbReference type="GO" id="GO:0000160">
    <property type="term" value="P:phosphorelay signal transduction system"/>
    <property type="evidence" value="ECO:0007669"/>
    <property type="project" value="UniProtKB-KW"/>
</dbReference>
<keyword evidence="3" id="KW-0902">Two-component regulatory system</keyword>
<evidence type="ECO:0000256" key="7">
    <source>
        <dbReference type="ARBA" id="ARBA00023163"/>
    </source>
</evidence>
<dbReference type="Gene3D" id="1.10.8.60">
    <property type="match status" value="1"/>
</dbReference>
<dbReference type="InterPro" id="IPR058031">
    <property type="entry name" value="AAA_lid_NorR"/>
</dbReference>
<dbReference type="Pfam" id="PF13188">
    <property type="entry name" value="PAS_8"/>
    <property type="match status" value="1"/>
</dbReference>
<dbReference type="RefSeq" id="WP_021759104.1">
    <property type="nucleotide sequence ID" value="NC_022444.1"/>
</dbReference>
<dbReference type="GO" id="GO:0006355">
    <property type="term" value="P:regulation of DNA-templated transcription"/>
    <property type="evidence" value="ECO:0007669"/>
    <property type="project" value="InterPro"/>
</dbReference>
<dbReference type="SUPFAM" id="SSF55785">
    <property type="entry name" value="PYP-like sensor domain (PAS domain)"/>
    <property type="match status" value="1"/>
</dbReference>
<sequence>MTAPHATSLPPLEDLAQATCARDFLDAFDGYPHGVVVMDACRRVLYLNRRMEELTGRSRATCLGLPCAQVVRTRLCMHGCTPPQTPGKLINVETDLLAAGRRLLPVRLTGMPLLPDSGAGPFRIEIVEEMASSGDECARCARGFRSPGGSARILGRSAQIEKLLEVLPALARSDAPLFFCGETGVGKDVFAEVAHALSLRSREPFVRVNVSPMPDTLLDVELFGAAEGGLPWVEHELPGAFRKAGGGTVYLAELGDLPLPHQARLLHMLEQGTVTPVGGKAPVSVSCRLLAATNADPELLIRQGRLRVDLAKRLDTFRIVIPPLREREGDVLYLAQRFLEHSAASLRRKIDGFSRDAQTALTQYVFPGNIRELKNIVEYAVMVCQGGQILAEHLPPHLALAATAGRSTEQGHG</sequence>
<dbReference type="GO" id="GO:0003677">
    <property type="term" value="F:DNA binding"/>
    <property type="evidence" value="ECO:0007669"/>
    <property type="project" value="UniProtKB-KW"/>
</dbReference>
<dbReference type="EMBL" id="CP006585">
    <property type="protein sequence ID" value="AGW12454.1"/>
    <property type="molecule type" value="Genomic_DNA"/>
</dbReference>
<evidence type="ECO:0000256" key="4">
    <source>
        <dbReference type="ARBA" id="ARBA00023015"/>
    </source>
</evidence>
<dbReference type="PROSITE" id="PS00675">
    <property type="entry name" value="SIGMA54_INTERACT_1"/>
    <property type="match status" value="1"/>
</dbReference>
<reference evidence="9 10" key="1">
    <citation type="journal article" date="2013" name="J. Bacteriol.">
        <title>Roles of HynAB and Ech, the only two hydrogenases found in the model sulfate reducer Desulfovibrio gigas.</title>
        <authorList>
            <person name="Morais-Silva F.O."/>
            <person name="Santos C.I."/>
            <person name="Rodrigues R."/>
            <person name="Pereira I.A."/>
            <person name="Rodrigues-Pousada C."/>
        </authorList>
    </citation>
    <scope>NUCLEOTIDE SEQUENCE [LARGE SCALE GENOMIC DNA]</scope>
    <source>
        <strain evidence="10">ATCC 19364 / DSM 1382 / NCIMB 9332 / VKM B-1759</strain>
    </source>
</reference>
<dbReference type="PATRIC" id="fig|1121448.10.peg.541"/>
<evidence type="ECO:0000256" key="1">
    <source>
        <dbReference type="ARBA" id="ARBA00022741"/>
    </source>
</evidence>
<dbReference type="Pfam" id="PF00158">
    <property type="entry name" value="Sigma54_activat"/>
    <property type="match status" value="1"/>
</dbReference>
<keyword evidence="5" id="KW-0238">DNA-binding</keyword>
<evidence type="ECO:0000256" key="3">
    <source>
        <dbReference type="ARBA" id="ARBA00023012"/>
    </source>
</evidence>
<dbReference type="eggNOG" id="COG3829">
    <property type="taxonomic scope" value="Bacteria"/>
</dbReference>
<dbReference type="InterPro" id="IPR027417">
    <property type="entry name" value="P-loop_NTPase"/>
</dbReference>
<evidence type="ECO:0000256" key="5">
    <source>
        <dbReference type="ARBA" id="ARBA00023125"/>
    </source>
</evidence>
<accession>T2G8E3</accession>
<dbReference type="InterPro" id="IPR002078">
    <property type="entry name" value="Sigma_54_int"/>
</dbReference>
<keyword evidence="2" id="KW-0067">ATP-binding</keyword>
<evidence type="ECO:0000313" key="9">
    <source>
        <dbReference type="EMBL" id="AGW12454.1"/>
    </source>
</evidence>
<protein>
    <submittedName>
        <fullName evidence="9">Putative sigma54 specific transcriptional regulator</fullName>
    </submittedName>
</protein>
<keyword evidence="10" id="KW-1185">Reference proteome</keyword>
<keyword evidence="1" id="KW-0547">Nucleotide-binding</keyword>
<keyword evidence="7" id="KW-0804">Transcription</keyword>
<dbReference type="Proteomes" id="UP000016587">
    <property type="component" value="Chromosome"/>
</dbReference>
<dbReference type="AlphaFoldDB" id="T2G8E3"/>
<evidence type="ECO:0000256" key="2">
    <source>
        <dbReference type="ARBA" id="ARBA00022840"/>
    </source>
</evidence>